<feature type="transmembrane region" description="Helical" evidence="1">
    <location>
        <begin position="6"/>
        <end position="23"/>
    </location>
</feature>
<sequence length="144" mass="15780">MDWIGIGVIIIGIAFLILVFLLIKPLNKLTGVIAGLKGTTDNLPQQVSDITSEVKTTISSTRDTLNQVTEQTKKLSPIFTIIQNAGEATRDLASHMAFLAEKMKSKSTSGSTFVERNNLEGIYGAVTLGYMMYQHTNTKKSDNR</sequence>
<dbReference type="PANTHER" id="PTHR40070:SF1">
    <property type="entry name" value="UPF0478 PROTEIN YTXG"/>
    <property type="match status" value="1"/>
</dbReference>
<keyword evidence="1" id="KW-0812">Transmembrane</keyword>
<dbReference type="RefSeq" id="WP_390298181.1">
    <property type="nucleotide sequence ID" value="NZ_JBHSFU010000010.1"/>
</dbReference>
<dbReference type="PANTHER" id="PTHR40070">
    <property type="entry name" value="UPF0478 PROTEIN YTXG"/>
    <property type="match status" value="1"/>
</dbReference>
<proteinExistence type="predicted"/>
<keyword evidence="3" id="KW-1185">Reference proteome</keyword>
<name>A0ABV9DLA1_9BACI</name>
<reference evidence="3" key="1">
    <citation type="journal article" date="2019" name="Int. J. Syst. Evol. Microbiol.">
        <title>The Global Catalogue of Microorganisms (GCM) 10K type strain sequencing project: providing services to taxonomists for standard genome sequencing and annotation.</title>
        <authorList>
            <consortium name="The Broad Institute Genomics Platform"/>
            <consortium name="The Broad Institute Genome Sequencing Center for Infectious Disease"/>
            <person name="Wu L."/>
            <person name="Ma J."/>
        </authorList>
    </citation>
    <scope>NUCLEOTIDE SEQUENCE [LARGE SCALE GENOMIC DNA]</scope>
    <source>
        <strain evidence="3">CGMCC 4.7426</strain>
    </source>
</reference>
<dbReference type="Pfam" id="PF06103">
    <property type="entry name" value="DUF948"/>
    <property type="match status" value="1"/>
</dbReference>
<dbReference type="Proteomes" id="UP001595989">
    <property type="component" value="Unassembled WGS sequence"/>
</dbReference>
<keyword evidence="1" id="KW-0472">Membrane</keyword>
<organism evidence="2 3">
    <name type="scientific">Virgibacillus kekensis</name>
    <dbReference type="NCBI Taxonomy" id="202261"/>
    <lineage>
        <taxon>Bacteria</taxon>
        <taxon>Bacillati</taxon>
        <taxon>Bacillota</taxon>
        <taxon>Bacilli</taxon>
        <taxon>Bacillales</taxon>
        <taxon>Bacillaceae</taxon>
        <taxon>Virgibacillus</taxon>
    </lineage>
</organism>
<evidence type="ECO:0000313" key="3">
    <source>
        <dbReference type="Proteomes" id="UP001595989"/>
    </source>
</evidence>
<keyword evidence="1" id="KW-1133">Transmembrane helix</keyword>
<evidence type="ECO:0000256" key="1">
    <source>
        <dbReference type="SAM" id="Phobius"/>
    </source>
</evidence>
<accession>A0ABV9DLA1</accession>
<comment type="caution">
    <text evidence="2">The sequence shown here is derived from an EMBL/GenBank/DDBJ whole genome shotgun (WGS) entry which is preliminary data.</text>
</comment>
<protein>
    <submittedName>
        <fullName evidence="2">DUF948 domain-containing protein</fullName>
    </submittedName>
</protein>
<gene>
    <name evidence="2" type="ORF">ACFO3D_15685</name>
</gene>
<evidence type="ECO:0000313" key="2">
    <source>
        <dbReference type="EMBL" id="MFC4559630.1"/>
    </source>
</evidence>
<dbReference type="EMBL" id="JBHSFU010000010">
    <property type="protein sequence ID" value="MFC4559630.1"/>
    <property type="molecule type" value="Genomic_DNA"/>
</dbReference>
<dbReference type="InterPro" id="IPR009293">
    <property type="entry name" value="UPF0478"/>
</dbReference>